<name>A0A7C4RT87_9BACT</name>
<sequence length="300" mass="34550">MPTCLAVYPGECFMNIGSEHIDALHRTIHWFQENRQIYSEMLAFFGGLFEAQFRAFDSVSLTQPAVSENVVQTRRDTKFPLIGVSEFSVDVVNAKRLTDTIIDLARHSTVRLQEGAAFIEKEILDGRLTHEMLFDMALKRLDEEHMPEGDPGLLLFFGYHSILPSIMSCRNIALRYLADEEPWRTGYCPVCGGMPALSMLDANGERSYVCSFCRNRWVVPRLFCAYCSNTNGEELEYFESEEEPEYRIDSCLKCRRYVKTLDLRKTDRWVYPDIEMLASIHLDMKAMGEGLQPVVNNPYF</sequence>
<dbReference type="Gene3D" id="3.90.1670.10">
    <property type="entry name" value="FdhE-like domain"/>
    <property type="match status" value="1"/>
</dbReference>
<dbReference type="GO" id="GO:0005829">
    <property type="term" value="C:cytosol"/>
    <property type="evidence" value="ECO:0007669"/>
    <property type="project" value="TreeGrafter"/>
</dbReference>
<dbReference type="EMBL" id="DSUH01000266">
    <property type="protein sequence ID" value="HGU33480.1"/>
    <property type="molecule type" value="Genomic_DNA"/>
</dbReference>
<dbReference type="PANTHER" id="PTHR37689">
    <property type="entry name" value="PROTEIN FDHE"/>
    <property type="match status" value="1"/>
</dbReference>
<comment type="caution">
    <text evidence="2">The sequence shown here is derived from an EMBL/GenBank/DDBJ whole genome shotgun (WGS) entry which is preliminary data.</text>
</comment>
<dbReference type="InterPro" id="IPR006452">
    <property type="entry name" value="Formate_DH_accessory"/>
</dbReference>
<evidence type="ECO:0000313" key="2">
    <source>
        <dbReference type="EMBL" id="HGU33480.1"/>
    </source>
</evidence>
<dbReference type="GO" id="GO:0051604">
    <property type="term" value="P:protein maturation"/>
    <property type="evidence" value="ECO:0007669"/>
    <property type="project" value="TreeGrafter"/>
</dbReference>
<dbReference type="GO" id="GO:0008199">
    <property type="term" value="F:ferric iron binding"/>
    <property type="evidence" value="ECO:0007669"/>
    <property type="project" value="TreeGrafter"/>
</dbReference>
<dbReference type="PANTHER" id="PTHR37689:SF1">
    <property type="entry name" value="PROTEIN FDHE"/>
    <property type="match status" value="1"/>
</dbReference>
<accession>A0A7C4RT87</accession>
<reference evidence="2" key="1">
    <citation type="journal article" date="2020" name="mSystems">
        <title>Genome- and Community-Level Interaction Insights into Carbon Utilization and Element Cycling Functions of Hydrothermarchaeota in Hydrothermal Sediment.</title>
        <authorList>
            <person name="Zhou Z."/>
            <person name="Liu Y."/>
            <person name="Xu W."/>
            <person name="Pan J."/>
            <person name="Luo Z.H."/>
            <person name="Li M."/>
        </authorList>
    </citation>
    <scope>NUCLEOTIDE SEQUENCE [LARGE SCALE GENOMIC DNA]</scope>
    <source>
        <strain evidence="2">SpSt-477</strain>
    </source>
</reference>
<organism evidence="2">
    <name type="scientific">Desulfatirhabdium butyrativorans</name>
    <dbReference type="NCBI Taxonomy" id="340467"/>
    <lineage>
        <taxon>Bacteria</taxon>
        <taxon>Pseudomonadati</taxon>
        <taxon>Thermodesulfobacteriota</taxon>
        <taxon>Desulfobacteria</taxon>
        <taxon>Desulfobacterales</taxon>
        <taxon>Desulfatirhabdiaceae</taxon>
        <taxon>Desulfatirhabdium</taxon>
    </lineage>
</organism>
<dbReference type="InterPro" id="IPR056797">
    <property type="entry name" value="FdhE_central"/>
</dbReference>
<dbReference type="AlphaFoldDB" id="A0A7C4RT87"/>
<gene>
    <name evidence="2" type="primary">fdhE</name>
    <name evidence="2" type="ORF">ENS29_11555</name>
</gene>
<dbReference type="CDD" id="cd16341">
    <property type="entry name" value="FdhE"/>
    <property type="match status" value="1"/>
</dbReference>
<evidence type="ECO:0000259" key="1">
    <source>
        <dbReference type="Pfam" id="PF24859"/>
    </source>
</evidence>
<proteinExistence type="predicted"/>
<dbReference type="InterPro" id="IPR024064">
    <property type="entry name" value="FdhE-like_sf"/>
</dbReference>
<dbReference type="Pfam" id="PF24859">
    <property type="entry name" value="FdhE_central"/>
    <property type="match status" value="1"/>
</dbReference>
<dbReference type="SUPFAM" id="SSF144020">
    <property type="entry name" value="FdhE-like"/>
    <property type="match status" value="1"/>
</dbReference>
<feature type="domain" description="FdhE central" evidence="1">
    <location>
        <begin position="187"/>
        <end position="221"/>
    </location>
</feature>
<protein>
    <submittedName>
        <fullName evidence="2">Formate dehydrogenase accessory protein FdhE</fullName>
    </submittedName>
</protein>